<evidence type="ECO:0000259" key="2">
    <source>
        <dbReference type="Pfam" id="PF01011"/>
    </source>
</evidence>
<sequence length="108" mass="11703">MKKTLLSLAPVALLAACSTASEERVIGPAASAFPAEDFDYVGWYAYLGGAESAQYSSLDQIDQIDRSNVGRLEIAWEFPTGEGQPPRFNPVVAGGRMYVLDGGGRFWR</sequence>
<feature type="signal peptide" evidence="1">
    <location>
        <begin position="1"/>
        <end position="20"/>
    </location>
</feature>
<protein>
    <recommendedName>
        <fullName evidence="2">Pyrrolo-quinoline quinone repeat domain-containing protein</fullName>
    </recommendedName>
</protein>
<dbReference type="SUPFAM" id="SSF50998">
    <property type="entry name" value="Quinoprotein alcohol dehydrogenase-like"/>
    <property type="match status" value="1"/>
</dbReference>
<dbReference type="Pfam" id="PF01011">
    <property type="entry name" value="PQQ"/>
    <property type="match status" value="1"/>
</dbReference>
<comment type="caution">
    <text evidence="3">The sequence shown here is derived from an EMBL/GenBank/DDBJ whole genome shotgun (WGS) entry which is preliminary data.</text>
</comment>
<keyword evidence="4" id="KW-1185">Reference proteome</keyword>
<dbReference type="InterPro" id="IPR011047">
    <property type="entry name" value="Quinoprotein_ADH-like_sf"/>
</dbReference>
<dbReference type="AlphaFoldDB" id="A0A6I4T0W0"/>
<gene>
    <name evidence="3" type="ORF">GRI91_02150</name>
</gene>
<feature type="chain" id="PRO_5026136346" description="Pyrrolo-quinoline quinone repeat domain-containing protein" evidence="1">
    <location>
        <begin position="21"/>
        <end position="108"/>
    </location>
</feature>
<dbReference type="InterPro" id="IPR002372">
    <property type="entry name" value="PQQ_rpt_dom"/>
</dbReference>
<accession>A0A6I4T0W0</accession>
<name>A0A6I4T0W0_9SPHN</name>
<dbReference type="OrthoDB" id="5290752at2"/>
<organism evidence="3 4">
    <name type="scientific">Altericroceibacterium endophyticum</name>
    <dbReference type="NCBI Taxonomy" id="1808508"/>
    <lineage>
        <taxon>Bacteria</taxon>
        <taxon>Pseudomonadati</taxon>
        <taxon>Pseudomonadota</taxon>
        <taxon>Alphaproteobacteria</taxon>
        <taxon>Sphingomonadales</taxon>
        <taxon>Erythrobacteraceae</taxon>
        <taxon>Altericroceibacterium</taxon>
    </lineage>
</organism>
<keyword evidence="1" id="KW-0732">Signal</keyword>
<evidence type="ECO:0000313" key="3">
    <source>
        <dbReference type="EMBL" id="MXO64558.1"/>
    </source>
</evidence>
<dbReference type="RefSeq" id="WP_160734978.1">
    <property type="nucleotide sequence ID" value="NZ_WTYT01000001.1"/>
</dbReference>
<dbReference type="EMBL" id="WTYT01000001">
    <property type="protein sequence ID" value="MXO64558.1"/>
    <property type="molecule type" value="Genomic_DNA"/>
</dbReference>
<evidence type="ECO:0000313" key="4">
    <source>
        <dbReference type="Proteomes" id="UP000438476"/>
    </source>
</evidence>
<reference evidence="3 4" key="1">
    <citation type="submission" date="2019-12" db="EMBL/GenBank/DDBJ databases">
        <title>Genomic-based taxomic classification of the family Erythrobacteraceae.</title>
        <authorList>
            <person name="Xu L."/>
        </authorList>
    </citation>
    <scope>NUCLEOTIDE SEQUENCE [LARGE SCALE GENOMIC DNA]</scope>
    <source>
        <strain evidence="3 4">LMG 29518</strain>
    </source>
</reference>
<feature type="domain" description="Pyrrolo-quinoline quinone repeat" evidence="2">
    <location>
        <begin position="43"/>
        <end position="100"/>
    </location>
</feature>
<dbReference type="PROSITE" id="PS51257">
    <property type="entry name" value="PROKAR_LIPOPROTEIN"/>
    <property type="match status" value="1"/>
</dbReference>
<evidence type="ECO:0000256" key="1">
    <source>
        <dbReference type="SAM" id="SignalP"/>
    </source>
</evidence>
<dbReference type="Proteomes" id="UP000438476">
    <property type="component" value="Unassembled WGS sequence"/>
</dbReference>
<dbReference type="Gene3D" id="2.140.10.10">
    <property type="entry name" value="Quinoprotein alcohol dehydrogenase-like superfamily"/>
    <property type="match status" value="1"/>
</dbReference>
<proteinExistence type="predicted"/>